<keyword evidence="3" id="KW-1185">Reference proteome</keyword>
<dbReference type="EMBL" id="JAPCWZ010000005">
    <property type="protein sequence ID" value="KAK8861831.1"/>
    <property type="molecule type" value="Genomic_DNA"/>
</dbReference>
<name>A0ABR2IEQ3_9PEZI</name>
<comment type="caution">
    <text evidence="2">The sequence shown here is derived from an EMBL/GenBank/DDBJ whole genome shotgun (WGS) entry which is preliminary data.</text>
</comment>
<evidence type="ECO:0000313" key="3">
    <source>
        <dbReference type="Proteomes" id="UP001390339"/>
    </source>
</evidence>
<evidence type="ECO:0000256" key="1">
    <source>
        <dbReference type="SAM" id="MobiDB-lite"/>
    </source>
</evidence>
<gene>
    <name evidence="2" type="ORF">PGQ11_008066</name>
</gene>
<reference evidence="2 3" key="1">
    <citation type="journal article" date="2024" name="IMA Fungus">
        <title>Apiospora arundinis, a panoply of carbohydrate-active enzymes and secondary metabolites.</title>
        <authorList>
            <person name="Sorensen T."/>
            <person name="Petersen C."/>
            <person name="Muurmann A.T."/>
            <person name="Christiansen J.V."/>
            <person name="Brundto M.L."/>
            <person name="Overgaard C.K."/>
            <person name="Boysen A.T."/>
            <person name="Wollenberg R.D."/>
            <person name="Larsen T.O."/>
            <person name="Sorensen J.L."/>
            <person name="Nielsen K.L."/>
            <person name="Sondergaard T.E."/>
        </authorList>
    </citation>
    <scope>NUCLEOTIDE SEQUENCE [LARGE SCALE GENOMIC DNA]</scope>
    <source>
        <strain evidence="2 3">AAU 773</strain>
    </source>
</reference>
<feature type="region of interest" description="Disordered" evidence="1">
    <location>
        <begin position="1"/>
        <end position="36"/>
    </location>
</feature>
<proteinExistence type="predicted"/>
<evidence type="ECO:0000313" key="2">
    <source>
        <dbReference type="EMBL" id="KAK8861831.1"/>
    </source>
</evidence>
<accession>A0ABR2IEQ3</accession>
<protein>
    <submittedName>
        <fullName evidence="2">Uncharacterized protein</fullName>
    </submittedName>
</protein>
<dbReference type="Proteomes" id="UP001390339">
    <property type="component" value="Unassembled WGS sequence"/>
</dbReference>
<sequence>MSRENVESYMKTTSGGGDLATAISNPHAPFKSISDRQTSVQLKTDALLAIINKTP</sequence>
<organism evidence="2 3">
    <name type="scientific">Apiospora arundinis</name>
    <dbReference type="NCBI Taxonomy" id="335852"/>
    <lineage>
        <taxon>Eukaryota</taxon>
        <taxon>Fungi</taxon>
        <taxon>Dikarya</taxon>
        <taxon>Ascomycota</taxon>
        <taxon>Pezizomycotina</taxon>
        <taxon>Sordariomycetes</taxon>
        <taxon>Xylariomycetidae</taxon>
        <taxon>Amphisphaeriales</taxon>
        <taxon>Apiosporaceae</taxon>
        <taxon>Apiospora</taxon>
    </lineage>
</organism>